<reference evidence="3" key="1">
    <citation type="submission" date="2025-08" db="UniProtKB">
        <authorList>
            <consortium name="RefSeq"/>
        </authorList>
    </citation>
    <scope>IDENTIFICATION</scope>
</reference>
<accession>A0A1U7YYU8</accession>
<proteinExistence type="predicted"/>
<dbReference type="FunFam" id="3.80.10.10:FF:001151">
    <property type="entry name" value="F-box/LRR-repeat protein 14"/>
    <property type="match status" value="1"/>
</dbReference>
<organism evidence="2 3">
    <name type="scientific">Nelumbo nucifera</name>
    <name type="common">Sacred lotus</name>
    <dbReference type="NCBI Taxonomy" id="4432"/>
    <lineage>
        <taxon>Eukaryota</taxon>
        <taxon>Viridiplantae</taxon>
        <taxon>Streptophyta</taxon>
        <taxon>Embryophyta</taxon>
        <taxon>Tracheophyta</taxon>
        <taxon>Spermatophyta</taxon>
        <taxon>Magnoliopsida</taxon>
        <taxon>Proteales</taxon>
        <taxon>Nelumbonaceae</taxon>
        <taxon>Nelumbo</taxon>
    </lineage>
</organism>
<keyword evidence="2" id="KW-1185">Reference proteome</keyword>
<dbReference type="OrthoDB" id="550575at2759"/>
<sequence length="466" mass="51946">MEDLPEHLAWDILGRLKKTADRNSTSLACKHLHKLEREQRDFLRVGCGLDPANEALTSLCNRFPNLKKVEIIYSGWMSKLGKQLDDRGLLILSLHCPSLVDLTLSYCTFITDCGLGHLASCTKLTTLKLNFTPGITGCGILSLVVGCKNLTTLHLVRCINVSSVEWLEYLGKLETLEDLSIKNCRAIGEGDLAKLGPGWRKLKRLQFEVDANYRYMKVRDRLAVDRWQKQWVPCENMQELSLVNCLINPGRGLSCILGKCKALEKLHLDMCVGVRDSDIESLAQNSTNLQSISLHLPSDFSLPLLNNPLRLTDESLKAVAQNCPVLESVKISFSDGDFPSFSSFSLNGILTLIQMCPVRVLILDHVYSFNDNGMEALCSANFLETLELVRCQEISDEGLQLVGQFPQLTVLTLSKCLGVTDDGIKPLVGSHKLEVLTVEDCPQISERGIQGAARFVSYKQDLSWIY</sequence>
<dbReference type="Gene3D" id="3.80.10.10">
    <property type="entry name" value="Ribonuclease Inhibitor"/>
    <property type="match status" value="2"/>
</dbReference>
<dbReference type="FunCoup" id="A0A1U7YYU8">
    <property type="interactions" value="22"/>
</dbReference>
<dbReference type="OMA" id="FGCDYAY"/>
<dbReference type="FunFam" id="3.80.10.10:FF:000690">
    <property type="entry name" value="F-box/LRR-repeat protein 14"/>
    <property type="match status" value="1"/>
</dbReference>
<feature type="domain" description="F-box/LRR-repeat protein 15-like leucin rich repeat" evidence="1">
    <location>
        <begin position="372"/>
        <end position="450"/>
    </location>
</feature>
<dbReference type="GO" id="GO:0031146">
    <property type="term" value="P:SCF-dependent proteasomal ubiquitin-dependent protein catabolic process"/>
    <property type="evidence" value="ECO:0000318"/>
    <property type="project" value="GO_Central"/>
</dbReference>
<dbReference type="RefSeq" id="XP_010244764.1">
    <property type="nucleotide sequence ID" value="XM_010246462.1"/>
</dbReference>
<dbReference type="eggNOG" id="KOG1947">
    <property type="taxonomic scope" value="Eukaryota"/>
</dbReference>
<protein>
    <submittedName>
        <fullName evidence="3">F-box/LRR-repeat protein 14</fullName>
    </submittedName>
</protein>
<dbReference type="AlphaFoldDB" id="A0A1U7YYU8"/>
<dbReference type="GeneID" id="104588508"/>
<dbReference type="InterPro" id="IPR032675">
    <property type="entry name" value="LRR_dom_sf"/>
</dbReference>
<dbReference type="InterPro" id="IPR006553">
    <property type="entry name" value="Leu-rich_rpt_Cys-con_subtyp"/>
</dbReference>
<dbReference type="Proteomes" id="UP000189703">
    <property type="component" value="Unplaced"/>
</dbReference>
<evidence type="ECO:0000313" key="3">
    <source>
        <dbReference type="RefSeq" id="XP_010244764.1"/>
    </source>
</evidence>
<dbReference type="Pfam" id="PF25372">
    <property type="entry name" value="DUF7885"/>
    <property type="match status" value="1"/>
</dbReference>
<dbReference type="STRING" id="4432.A0A1U7YYU8"/>
<dbReference type="FunFam" id="1.20.1280.50:FF:000023">
    <property type="entry name" value="F-box/LRR-repeat protein 4"/>
    <property type="match status" value="1"/>
</dbReference>
<dbReference type="SMART" id="SM00367">
    <property type="entry name" value="LRR_CC"/>
    <property type="match status" value="6"/>
</dbReference>
<evidence type="ECO:0000259" key="1">
    <source>
        <dbReference type="Pfam" id="PF25372"/>
    </source>
</evidence>
<gene>
    <name evidence="3" type="primary">LOC104588508</name>
</gene>
<dbReference type="GO" id="GO:0019005">
    <property type="term" value="C:SCF ubiquitin ligase complex"/>
    <property type="evidence" value="ECO:0000318"/>
    <property type="project" value="GO_Central"/>
</dbReference>
<dbReference type="PANTHER" id="PTHR13318:SF182">
    <property type="entry name" value="F-BOX_LRR-REPEAT PROTEIN 14"/>
    <property type="match status" value="1"/>
</dbReference>
<dbReference type="InterPro" id="IPR057207">
    <property type="entry name" value="FBXL15_LRR"/>
</dbReference>
<evidence type="ECO:0000313" key="2">
    <source>
        <dbReference type="Proteomes" id="UP000189703"/>
    </source>
</evidence>
<dbReference type="PANTHER" id="PTHR13318">
    <property type="entry name" value="PARTNER OF PAIRED, ISOFORM B-RELATED"/>
    <property type="match status" value="1"/>
</dbReference>
<name>A0A1U7YYU8_NELNU</name>
<dbReference type="SUPFAM" id="SSF52047">
    <property type="entry name" value="RNI-like"/>
    <property type="match status" value="1"/>
</dbReference>
<dbReference type="KEGG" id="nnu:104588508"/>